<keyword evidence="3" id="KW-1133">Transmembrane helix</keyword>
<dbReference type="PANTHER" id="PTHR45982">
    <property type="entry name" value="REGULATOR OF CHROMOSOME CONDENSATION"/>
    <property type="match status" value="1"/>
</dbReference>
<gene>
    <name evidence="4" type="ORF">IMG5_194150</name>
</gene>
<dbReference type="SUPFAM" id="SSF50985">
    <property type="entry name" value="RCC1/BLIP-II"/>
    <property type="match status" value="1"/>
</dbReference>
<keyword evidence="5" id="KW-1185">Reference proteome</keyword>
<dbReference type="PROSITE" id="PS50012">
    <property type="entry name" value="RCC1_3"/>
    <property type="match status" value="2"/>
</dbReference>
<dbReference type="AlphaFoldDB" id="G0R4P6"/>
<accession>G0R4P6</accession>
<dbReference type="Proteomes" id="UP000008983">
    <property type="component" value="Unassembled WGS sequence"/>
</dbReference>
<dbReference type="eggNOG" id="KOG0941">
    <property type="taxonomic scope" value="Eukaryota"/>
</dbReference>
<dbReference type="GO" id="GO:0005737">
    <property type="term" value="C:cytoplasm"/>
    <property type="evidence" value="ECO:0007669"/>
    <property type="project" value="TreeGrafter"/>
</dbReference>
<feature type="repeat" description="RCC1" evidence="1">
    <location>
        <begin position="65"/>
        <end position="115"/>
    </location>
</feature>
<reference evidence="4 5" key="1">
    <citation type="submission" date="2011-07" db="EMBL/GenBank/DDBJ databases">
        <authorList>
            <person name="Coyne R."/>
            <person name="Brami D."/>
            <person name="Johnson J."/>
            <person name="Hostetler J."/>
            <person name="Hannick L."/>
            <person name="Clark T."/>
            <person name="Cassidy-Hanley D."/>
            <person name="Inman J."/>
        </authorList>
    </citation>
    <scope>NUCLEOTIDE SEQUENCE [LARGE SCALE GENOMIC DNA]</scope>
    <source>
        <strain evidence="4 5">G5</strain>
    </source>
</reference>
<organism evidence="4 5">
    <name type="scientific">Ichthyophthirius multifiliis</name>
    <name type="common">White spot disease agent</name>
    <name type="synonym">Ich</name>
    <dbReference type="NCBI Taxonomy" id="5932"/>
    <lineage>
        <taxon>Eukaryota</taxon>
        <taxon>Sar</taxon>
        <taxon>Alveolata</taxon>
        <taxon>Ciliophora</taxon>
        <taxon>Intramacronucleata</taxon>
        <taxon>Oligohymenophorea</taxon>
        <taxon>Hymenostomatida</taxon>
        <taxon>Ophryoglenina</taxon>
        <taxon>Ichthyophthirius</taxon>
    </lineage>
</organism>
<keyword evidence="3" id="KW-0472">Membrane</keyword>
<evidence type="ECO:0000313" key="5">
    <source>
        <dbReference type="Proteomes" id="UP000008983"/>
    </source>
</evidence>
<dbReference type="EMBL" id="GL984353">
    <property type="protein sequence ID" value="EGR27552.1"/>
    <property type="molecule type" value="Genomic_DNA"/>
</dbReference>
<dbReference type="GeneID" id="14903624"/>
<evidence type="ECO:0000256" key="1">
    <source>
        <dbReference type="PROSITE-ProRule" id="PRU00235"/>
    </source>
</evidence>
<dbReference type="STRING" id="857967.G0R4P6"/>
<keyword evidence="2" id="KW-0175">Coiled coil</keyword>
<dbReference type="InterPro" id="IPR000408">
    <property type="entry name" value="Reg_chr_condens"/>
</dbReference>
<dbReference type="PRINTS" id="PR00633">
    <property type="entry name" value="RCCNDNSATION"/>
</dbReference>
<dbReference type="InParanoid" id="G0R4P6"/>
<sequence>MQQRKTNRPSNNFLDVSTQKEMFRVGLNQIQQEKIILNWEYVPREINIIQLACTQQNWFCLSTSGDVFSWGSKSTCLGRQCESIQDARNPMKLDRINKIVSIATGYNHILILDTQGQVYTWGKNESGQLGQSDTKQYDEPTLIQTFQKDPVVQIYAGGDCSYAVSRRGNIYSWGDNTNNQLGHRDQDIVIEPRVMMLCPWDSLAEIRIIYGRDNASYLFNISTENMIDKQNEANTKKSSIAQINLTSNIFSNQTLQNKDNNNQNQNQYNMYSQNLVIKQLNYEINDLKKKNEELKTKLKNLEQQDYQEDSTQNNEKKDYILININQNLDELNRLKAEIVFYFIYFLFFYFIKKRIKNLEVLNKIAKVI</sequence>
<dbReference type="InterPro" id="IPR051553">
    <property type="entry name" value="Ran_GTPase-activating"/>
</dbReference>
<evidence type="ECO:0000256" key="3">
    <source>
        <dbReference type="SAM" id="Phobius"/>
    </source>
</evidence>
<feature type="repeat" description="RCC1" evidence="1">
    <location>
        <begin position="116"/>
        <end position="167"/>
    </location>
</feature>
<dbReference type="Pfam" id="PF00415">
    <property type="entry name" value="RCC1"/>
    <property type="match status" value="3"/>
</dbReference>
<dbReference type="InterPro" id="IPR009091">
    <property type="entry name" value="RCC1/BLIP-II"/>
</dbReference>
<dbReference type="PANTHER" id="PTHR45982:SF1">
    <property type="entry name" value="REGULATOR OF CHROMOSOME CONDENSATION"/>
    <property type="match status" value="1"/>
</dbReference>
<dbReference type="RefSeq" id="XP_004025004.1">
    <property type="nucleotide sequence ID" value="XM_004024955.1"/>
</dbReference>
<evidence type="ECO:0000256" key="2">
    <source>
        <dbReference type="SAM" id="Coils"/>
    </source>
</evidence>
<dbReference type="GO" id="GO:0005085">
    <property type="term" value="F:guanyl-nucleotide exchange factor activity"/>
    <property type="evidence" value="ECO:0007669"/>
    <property type="project" value="TreeGrafter"/>
</dbReference>
<evidence type="ECO:0008006" key="6">
    <source>
        <dbReference type="Google" id="ProtNLM"/>
    </source>
</evidence>
<keyword evidence="3" id="KW-0812">Transmembrane</keyword>
<evidence type="ECO:0000313" key="4">
    <source>
        <dbReference type="EMBL" id="EGR27552.1"/>
    </source>
</evidence>
<name>G0R4P6_ICHMU</name>
<proteinExistence type="predicted"/>
<feature type="coiled-coil region" evidence="2">
    <location>
        <begin position="277"/>
        <end position="304"/>
    </location>
</feature>
<dbReference type="Gene3D" id="2.130.10.30">
    <property type="entry name" value="Regulator of chromosome condensation 1/beta-lactamase-inhibitor protein II"/>
    <property type="match status" value="1"/>
</dbReference>
<feature type="transmembrane region" description="Helical" evidence="3">
    <location>
        <begin position="334"/>
        <end position="351"/>
    </location>
</feature>
<protein>
    <recommendedName>
        <fullName evidence="6">Regulator of chromosome condensation 1/beta-lactamase-inhibitor protein II</fullName>
    </recommendedName>
</protein>
<dbReference type="OrthoDB" id="310865at2759"/>